<dbReference type="Pfam" id="PF00085">
    <property type="entry name" value="Thioredoxin"/>
    <property type="match status" value="1"/>
</dbReference>
<protein>
    <submittedName>
        <fullName evidence="2">Thioredoxin family protein</fullName>
    </submittedName>
</protein>
<reference evidence="2 3" key="1">
    <citation type="submission" date="2022-10" db="EMBL/GenBank/DDBJ databases">
        <title>Marinomonas transparenta sp. nov. and Marinomonas sargassi sp. nov., isolated from marine alga (Sargassum natans (L.) Gaillon).</title>
        <authorList>
            <person name="Wang Y."/>
        </authorList>
    </citation>
    <scope>NUCLEOTIDE SEQUENCE [LARGE SCALE GENOMIC DNA]</scope>
    <source>
        <strain evidence="2 3">C2222</strain>
    </source>
</reference>
<dbReference type="Gene3D" id="3.40.30.10">
    <property type="entry name" value="Glutaredoxin"/>
    <property type="match status" value="1"/>
</dbReference>
<dbReference type="Proteomes" id="UP001209713">
    <property type="component" value="Unassembled WGS sequence"/>
</dbReference>
<comment type="caution">
    <text evidence="2">The sequence shown here is derived from an EMBL/GenBank/DDBJ whole genome shotgun (WGS) entry which is preliminary data.</text>
</comment>
<feature type="domain" description="Thioredoxin" evidence="1">
    <location>
        <begin position="32"/>
        <end position="111"/>
    </location>
</feature>
<dbReference type="CDD" id="cd02947">
    <property type="entry name" value="TRX_family"/>
    <property type="match status" value="1"/>
</dbReference>
<sequence length="117" mass="13212">MQENGFEVVTLGYSADFLEKTPKVEGLTRMSGWALLEFGTNWCGYCKAAQPLLCTVMESYPKLPHMKVFDGKGKKLGRQFKVTLWPTLILLKDGEEKGRLVRFVSPDQIQDLLSIVV</sequence>
<dbReference type="InterPro" id="IPR013766">
    <property type="entry name" value="Thioredoxin_domain"/>
</dbReference>
<dbReference type="SUPFAM" id="SSF52833">
    <property type="entry name" value="Thioredoxin-like"/>
    <property type="match status" value="1"/>
</dbReference>
<dbReference type="RefSeq" id="WP_263531258.1">
    <property type="nucleotide sequence ID" value="NZ_JAOVZB010000006.1"/>
</dbReference>
<proteinExistence type="predicted"/>
<evidence type="ECO:0000313" key="3">
    <source>
        <dbReference type="Proteomes" id="UP001209713"/>
    </source>
</evidence>
<dbReference type="EMBL" id="JAOVZB010000006">
    <property type="protein sequence ID" value="MCV2403876.1"/>
    <property type="molecule type" value="Genomic_DNA"/>
</dbReference>
<name>A0ABT2YVH0_9GAMM</name>
<evidence type="ECO:0000313" key="2">
    <source>
        <dbReference type="EMBL" id="MCV2403876.1"/>
    </source>
</evidence>
<dbReference type="InterPro" id="IPR036249">
    <property type="entry name" value="Thioredoxin-like_sf"/>
</dbReference>
<evidence type="ECO:0000259" key="1">
    <source>
        <dbReference type="Pfam" id="PF00085"/>
    </source>
</evidence>
<keyword evidence="3" id="KW-1185">Reference proteome</keyword>
<organism evidence="2 3">
    <name type="scientific">Marinomonas sargassi</name>
    <dbReference type="NCBI Taxonomy" id="2984494"/>
    <lineage>
        <taxon>Bacteria</taxon>
        <taxon>Pseudomonadati</taxon>
        <taxon>Pseudomonadota</taxon>
        <taxon>Gammaproteobacteria</taxon>
        <taxon>Oceanospirillales</taxon>
        <taxon>Oceanospirillaceae</taxon>
        <taxon>Marinomonas</taxon>
    </lineage>
</organism>
<accession>A0ABT2YVH0</accession>
<gene>
    <name evidence="2" type="ORF">OFY17_13470</name>
</gene>